<evidence type="ECO:0000313" key="1">
    <source>
        <dbReference type="EMBL" id="NXN12264.1"/>
    </source>
</evidence>
<proteinExistence type="predicted"/>
<keyword evidence="2" id="KW-1185">Reference proteome</keyword>
<dbReference type="Proteomes" id="UP000557230">
    <property type="component" value="Unassembled WGS sequence"/>
</dbReference>
<protein>
    <submittedName>
        <fullName evidence="1">ENR1 protein</fullName>
    </submittedName>
</protein>
<sequence>LQAVVELISNETAAGLVLLAKHQTQMRGAMYQNRLTPDYLLAEEGRGCGKF</sequence>
<dbReference type="OrthoDB" id="8949317at2759"/>
<dbReference type="EMBL" id="VXBD01006911">
    <property type="protein sequence ID" value="NXN12264.1"/>
    <property type="molecule type" value="Genomic_DNA"/>
</dbReference>
<organism evidence="1 2">
    <name type="scientific">Indicator maculatus</name>
    <name type="common">spotted honeyguide</name>
    <dbReference type="NCBI Taxonomy" id="545262"/>
    <lineage>
        <taxon>Eukaryota</taxon>
        <taxon>Metazoa</taxon>
        <taxon>Chordata</taxon>
        <taxon>Craniata</taxon>
        <taxon>Vertebrata</taxon>
        <taxon>Euteleostomi</taxon>
        <taxon>Archelosauria</taxon>
        <taxon>Archosauria</taxon>
        <taxon>Dinosauria</taxon>
        <taxon>Saurischia</taxon>
        <taxon>Theropoda</taxon>
        <taxon>Coelurosauria</taxon>
        <taxon>Aves</taxon>
        <taxon>Neognathae</taxon>
        <taxon>Neoaves</taxon>
        <taxon>Telluraves</taxon>
        <taxon>Coraciimorphae</taxon>
        <taxon>Piciformes</taxon>
        <taxon>Indicatoridae</taxon>
        <taxon>Indicator</taxon>
    </lineage>
</organism>
<dbReference type="AlphaFoldDB" id="A0A7L1GE78"/>
<evidence type="ECO:0000313" key="2">
    <source>
        <dbReference type="Proteomes" id="UP000557230"/>
    </source>
</evidence>
<feature type="non-terminal residue" evidence="1">
    <location>
        <position position="51"/>
    </location>
</feature>
<gene>
    <name evidence="1" type="primary">Erv31_2</name>
    <name evidence="1" type="ORF">INDMAC_R14999</name>
</gene>
<feature type="non-terminal residue" evidence="1">
    <location>
        <position position="1"/>
    </location>
</feature>
<dbReference type="SUPFAM" id="SSF58069">
    <property type="entry name" value="Virus ectodomain"/>
    <property type="match status" value="1"/>
</dbReference>
<accession>A0A7L1GE78</accession>
<dbReference type="Gene3D" id="1.10.287.210">
    <property type="match status" value="1"/>
</dbReference>
<reference evidence="1 2" key="1">
    <citation type="submission" date="2019-09" db="EMBL/GenBank/DDBJ databases">
        <title>Bird 10,000 Genomes (B10K) Project - Family phase.</title>
        <authorList>
            <person name="Zhang G."/>
        </authorList>
    </citation>
    <scope>NUCLEOTIDE SEQUENCE [LARGE SCALE GENOMIC DNA]</scope>
    <source>
        <strain evidence="1">B10K-DU-001-78</strain>
        <tissue evidence="1">Muscle</tissue>
    </source>
</reference>
<comment type="caution">
    <text evidence="1">The sequence shown here is derived from an EMBL/GenBank/DDBJ whole genome shotgun (WGS) entry which is preliminary data.</text>
</comment>
<name>A0A7L1GE78_9PICI</name>